<dbReference type="Pfam" id="PF02879">
    <property type="entry name" value="PGM_PMM_II"/>
    <property type="match status" value="1"/>
</dbReference>
<dbReference type="EC" id="5.4.2.8" evidence="12"/>
<dbReference type="InterPro" id="IPR016055">
    <property type="entry name" value="A-D-PHexomutase_a/b/a-I/II/III"/>
</dbReference>
<evidence type="ECO:0000256" key="6">
    <source>
        <dbReference type="ARBA" id="ARBA00023235"/>
    </source>
</evidence>
<reference evidence="12 13" key="1">
    <citation type="submission" date="2020-08" db="EMBL/GenBank/DDBJ databases">
        <title>Genomic Encyclopedia of Type Strains, Phase IV (KMG-IV): sequencing the most valuable type-strain genomes for metagenomic binning, comparative biology and taxonomic classification.</title>
        <authorList>
            <person name="Goeker M."/>
        </authorList>
    </citation>
    <scope>NUCLEOTIDE SEQUENCE [LARGE SCALE GENOMIC DNA]</scope>
    <source>
        <strain evidence="12 13">DSM 26736</strain>
    </source>
</reference>
<accession>A0A840YRG3</accession>
<dbReference type="CDD" id="cd03089">
    <property type="entry name" value="PMM_PGM"/>
    <property type="match status" value="1"/>
</dbReference>
<evidence type="ECO:0000313" key="12">
    <source>
        <dbReference type="EMBL" id="MBB5711573.1"/>
    </source>
</evidence>
<dbReference type="SUPFAM" id="SSF55957">
    <property type="entry name" value="Phosphoglucomutase, C-terminal domain"/>
    <property type="match status" value="1"/>
</dbReference>
<dbReference type="Proteomes" id="UP000527143">
    <property type="component" value="Unassembled WGS sequence"/>
</dbReference>
<dbReference type="Pfam" id="PF02880">
    <property type="entry name" value="PGM_PMM_III"/>
    <property type="match status" value="1"/>
</dbReference>
<organism evidence="12 13">
    <name type="scientific">Sphingomonas xinjiangensis</name>
    <dbReference type="NCBI Taxonomy" id="643568"/>
    <lineage>
        <taxon>Bacteria</taxon>
        <taxon>Pseudomonadati</taxon>
        <taxon>Pseudomonadota</taxon>
        <taxon>Alphaproteobacteria</taxon>
        <taxon>Sphingomonadales</taxon>
        <taxon>Sphingomonadaceae</taxon>
        <taxon>Sphingomonas</taxon>
    </lineage>
</organism>
<dbReference type="PANTHER" id="PTHR43771:SF2">
    <property type="entry name" value="PHOSPHOMANNOMUTASE_PHOSPHOGLUCOMUTASE"/>
    <property type="match status" value="1"/>
</dbReference>
<keyword evidence="3" id="KW-0597">Phosphoprotein</keyword>
<evidence type="ECO:0000256" key="1">
    <source>
        <dbReference type="ARBA" id="ARBA00001946"/>
    </source>
</evidence>
<dbReference type="EMBL" id="JACIJF010000008">
    <property type="protein sequence ID" value="MBB5711573.1"/>
    <property type="molecule type" value="Genomic_DNA"/>
</dbReference>
<dbReference type="GO" id="GO:0000287">
    <property type="term" value="F:magnesium ion binding"/>
    <property type="evidence" value="ECO:0007669"/>
    <property type="project" value="InterPro"/>
</dbReference>
<keyword evidence="4 7" id="KW-0479">Metal-binding</keyword>
<dbReference type="AlphaFoldDB" id="A0A840YRG3"/>
<dbReference type="InterPro" id="IPR005846">
    <property type="entry name" value="A-D-PHexomutase_a/b/a-III"/>
</dbReference>
<evidence type="ECO:0000259" key="8">
    <source>
        <dbReference type="Pfam" id="PF00408"/>
    </source>
</evidence>
<dbReference type="InterPro" id="IPR036900">
    <property type="entry name" value="A-D-PHexomutase_C_sf"/>
</dbReference>
<keyword evidence="6 12" id="KW-0413">Isomerase</keyword>
<dbReference type="Gene3D" id="3.30.310.50">
    <property type="entry name" value="Alpha-D-phosphohexomutase, C-terminal domain"/>
    <property type="match status" value="1"/>
</dbReference>
<feature type="domain" description="Alpha-D-phosphohexomutase alpha/beta/alpha" evidence="11">
    <location>
        <begin position="258"/>
        <end position="369"/>
    </location>
</feature>
<sequence>MTHRFDPTSLREYDIRGIVGQTLGTEDARAIGRSFATLLRRAGGHRVAVGRDGRLSSPELEAALVEGLTSCGCDVVRIGMGPTPMLYYAEATLEVDGGIQITGSHNPGNYNGFKMVFQHRPFFGEDIQGLGRLSAEGDWDAVEAGDAGTVTDYDIEDAYVGRLLAGYAGGSFRIGWDAGNGAAGPVIEKLVAQLPGEHFTIFTDVDGNFPNHHPDPTEEKNLADLKALVAEKGLDFGLAFDGDGDRIGAIDGQGRVIWGDQILSVLAEPLLKAEPGATVIADVKASQALYDRIAELGGKPVMWKTGHSLIKTKMKETHAPLAGEMSGHIFFAQPFYDYYGYDDAQFAAVQLIRAVHTIGKSMNQIKDDMPAMINTPEMRFQVDESRKFAVIDEVLERLEAEGADVDRTDGARVNTADGWWLLRASNTQDVLVARAEAKSQEGLDRLMAMIDAQLAASGLQRGPQAAH</sequence>
<gene>
    <name evidence="12" type="ORF">FHT02_002819</name>
</gene>
<dbReference type="PANTHER" id="PTHR43771">
    <property type="entry name" value="PHOSPHOMANNOMUTASE"/>
    <property type="match status" value="1"/>
</dbReference>
<dbReference type="Gene3D" id="3.40.120.10">
    <property type="entry name" value="Alpha-D-Glucose-1,6-Bisphosphate, subunit A, domain 3"/>
    <property type="match status" value="3"/>
</dbReference>
<dbReference type="Pfam" id="PF00408">
    <property type="entry name" value="PGM_PMM_IV"/>
    <property type="match status" value="1"/>
</dbReference>
<evidence type="ECO:0000259" key="9">
    <source>
        <dbReference type="Pfam" id="PF02878"/>
    </source>
</evidence>
<evidence type="ECO:0000313" key="13">
    <source>
        <dbReference type="Proteomes" id="UP000527143"/>
    </source>
</evidence>
<feature type="domain" description="Alpha-D-phosphohexomutase alpha/beta/alpha" evidence="9">
    <location>
        <begin position="10"/>
        <end position="118"/>
    </location>
</feature>
<keyword evidence="5 7" id="KW-0460">Magnesium</keyword>
<dbReference type="InterPro" id="IPR005844">
    <property type="entry name" value="A-D-PHexomutase_a/b/a-I"/>
</dbReference>
<dbReference type="InterPro" id="IPR005843">
    <property type="entry name" value="A-D-PHexomutase_C"/>
</dbReference>
<keyword evidence="13" id="KW-1185">Reference proteome</keyword>
<evidence type="ECO:0000256" key="3">
    <source>
        <dbReference type="ARBA" id="ARBA00022553"/>
    </source>
</evidence>
<dbReference type="GO" id="GO:0004615">
    <property type="term" value="F:phosphomannomutase activity"/>
    <property type="evidence" value="ECO:0007669"/>
    <property type="project" value="UniProtKB-EC"/>
</dbReference>
<evidence type="ECO:0000256" key="5">
    <source>
        <dbReference type="ARBA" id="ARBA00022842"/>
    </source>
</evidence>
<evidence type="ECO:0000259" key="11">
    <source>
        <dbReference type="Pfam" id="PF02880"/>
    </source>
</evidence>
<dbReference type="PRINTS" id="PR00509">
    <property type="entry name" value="PGMPMM"/>
</dbReference>
<comment type="cofactor">
    <cofactor evidence="1">
        <name>Mg(2+)</name>
        <dbReference type="ChEBI" id="CHEBI:18420"/>
    </cofactor>
</comment>
<evidence type="ECO:0000256" key="7">
    <source>
        <dbReference type="RuleBase" id="RU004326"/>
    </source>
</evidence>
<name>A0A840YRG3_9SPHN</name>
<dbReference type="InterPro" id="IPR016066">
    <property type="entry name" value="A-D-PHexomutase_CS"/>
</dbReference>
<feature type="domain" description="Alpha-D-phosphohexomutase alpha/beta/alpha" evidence="10">
    <location>
        <begin position="169"/>
        <end position="254"/>
    </location>
</feature>
<comment type="caution">
    <text evidence="12">The sequence shown here is derived from an EMBL/GenBank/DDBJ whole genome shotgun (WGS) entry which is preliminary data.</text>
</comment>
<dbReference type="InterPro" id="IPR005845">
    <property type="entry name" value="A-D-PHexomutase_a/b/a-II"/>
</dbReference>
<dbReference type="GO" id="GO:0005975">
    <property type="term" value="P:carbohydrate metabolic process"/>
    <property type="evidence" value="ECO:0007669"/>
    <property type="project" value="InterPro"/>
</dbReference>
<comment type="similarity">
    <text evidence="2 7">Belongs to the phosphohexose mutase family.</text>
</comment>
<dbReference type="Pfam" id="PF02878">
    <property type="entry name" value="PGM_PMM_I"/>
    <property type="match status" value="1"/>
</dbReference>
<proteinExistence type="inferred from homology"/>
<feature type="domain" description="Alpha-D-phosphohexomutase C-terminal" evidence="8">
    <location>
        <begin position="377"/>
        <end position="452"/>
    </location>
</feature>
<dbReference type="PROSITE" id="PS00710">
    <property type="entry name" value="PGM_PMM"/>
    <property type="match status" value="1"/>
</dbReference>
<dbReference type="InterPro" id="IPR005841">
    <property type="entry name" value="Alpha-D-phosphohexomutase_SF"/>
</dbReference>
<protein>
    <submittedName>
        <fullName evidence="12">Phosphomannomutase</fullName>
        <ecNumber evidence="12">5.4.2.8</ecNumber>
    </submittedName>
</protein>
<dbReference type="NCBIfam" id="NF046027">
    <property type="entry name" value="PhglucPhmanMutPgmG"/>
    <property type="match status" value="1"/>
</dbReference>
<evidence type="ECO:0000256" key="4">
    <source>
        <dbReference type="ARBA" id="ARBA00022723"/>
    </source>
</evidence>
<evidence type="ECO:0000259" key="10">
    <source>
        <dbReference type="Pfam" id="PF02879"/>
    </source>
</evidence>
<evidence type="ECO:0000256" key="2">
    <source>
        <dbReference type="ARBA" id="ARBA00010231"/>
    </source>
</evidence>
<dbReference type="RefSeq" id="WP_184088589.1">
    <property type="nucleotide sequence ID" value="NZ_JACIJF010000008.1"/>
</dbReference>
<dbReference type="SUPFAM" id="SSF53738">
    <property type="entry name" value="Phosphoglucomutase, first 3 domains"/>
    <property type="match status" value="3"/>
</dbReference>